<evidence type="ECO:0000256" key="7">
    <source>
        <dbReference type="ARBA" id="ARBA00022723"/>
    </source>
</evidence>
<dbReference type="InterPro" id="IPR027394">
    <property type="entry name" value="Cytochrome-c3_hydrogenase_C"/>
</dbReference>
<keyword evidence="7 13" id="KW-0479">Metal-binding</keyword>
<dbReference type="EMBL" id="FNVA01000002">
    <property type="protein sequence ID" value="SEF91768.1"/>
    <property type="molecule type" value="Genomic_DNA"/>
</dbReference>
<dbReference type="GO" id="GO:0051538">
    <property type="term" value="F:3 iron, 4 sulfur cluster binding"/>
    <property type="evidence" value="ECO:0007669"/>
    <property type="project" value="UniProtKB-KW"/>
</dbReference>
<dbReference type="InterPro" id="IPR037148">
    <property type="entry name" value="NiFe-Hase_small_C_sf"/>
</dbReference>
<keyword evidence="9" id="KW-0560">Oxidoreductase</keyword>
<dbReference type="GO" id="GO:0044569">
    <property type="term" value="C:[Ni-Fe] hydrogenase complex"/>
    <property type="evidence" value="ECO:0007669"/>
    <property type="project" value="TreeGrafter"/>
</dbReference>
<feature type="binding site" evidence="13">
    <location>
        <position position="309"/>
    </location>
    <ligand>
        <name>[3Fe-4S] cluster</name>
        <dbReference type="ChEBI" id="CHEBI:21137"/>
    </ligand>
</feature>
<feature type="domain" description="Cytochrome-c3 hydrogenase C-terminal" evidence="15">
    <location>
        <begin position="242"/>
        <end position="325"/>
    </location>
</feature>
<dbReference type="GO" id="GO:0016020">
    <property type="term" value="C:membrane"/>
    <property type="evidence" value="ECO:0007669"/>
    <property type="project" value="TreeGrafter"/>
</dbReference>
<sequence>MAHCISAQDGESMSTAPEFDLRTALEARGVSRRKFLKFCSVMAATMALPSRYSRVIAQSLEKTKRPVMVWLEFQDCTGNTEAMLRVSDPGIAEIVLEVLSLEYHETIMAGSGTHAQDALDRVMKDYDGKFIAVVEGSIPMGDGGVYCTIGGRTALDIAREVLPKAAAVFAVGACAWDGGIVGAGINPTGAVGVEQAVPGIKHLVNLGGCPHNPQNTAAALVHYLTFGELPALDQFNRPLFAYGNLIHEQCERRAHYDAGRYVEEWGDEGARKGWCLYKMGCKGPESTFNCPVVRYNDATSWPIKAGHGCIGCAAPKFWDTRSPFYNRLPKVPGFGVDVKAEEIGWTAVGLVAAATVVQVGANMVRDKVRPPDKPTPPENLDSLQ</sequence>
<organism evidence="16 17">
    <name type="scientific">Bryocella elongata</name>
    <dbReference type="NCBI Taxonomy" id="863522"/>
    <lineage>
        <taxon>Bacteria</taxon>
        <taxon>Pseudomonadati</taxon>
        <taxon>Acidobacteriota</taxon>
        <taxon>Terriglobia</taxon>
        <taxon>Terriglobales</taxon>
        <taxon>Acidobacteriaceae</taxon>
        <taxon>Bryocella</taxon>
    </lineage>
</organism>
<keyword evidence="6 13" id="KW-0004">4Fe-4S</keyword>
<evidence type="ECO:0000256" key="2">
    <source>
        <dbReference type="ARBA" id="ARBA00001966"/>
    </source>
</evidence>
<dbReference type="InterPro" id="IPR006311">
    <property type="entry name" value="TAT_signal"/>
</dbReference>
<protein>
    <submittedName>
        <fullName evidence="16">Hydrogenase small subunit</fullName>
    </submittedName>
</protein>
<evidence type="ECO:0000256" key="8">
    <source>
        <dbReference type="ARBA" id="ARBA00022729"/>
    </source>
</evidence>
<proteinExistence type="inferred from homology"/>
<dbReference type="PANTHER" id="PTHR30013">
    <property type="entry name" value="NIFE / NIFESE HYDROGENASE SMALL SUBUNIT FAMILY MEMBER"/>
    <property type="match status" value="1"/>
</dbReference>
<evidence type="ECO:0000313" key="16">
    <source>
        <dbReference type="EMBL" id="SEF91768.1"/>
    </source>
</evidence>
<keyword evidence="11 13" id="KW-0411">Iron-sulfur</keyword>
<reference evidence="16 17" key="1">
    <citation type="submission" date="2016-10" db="EMBL/GenBank/DDBJ databases">
        <authorList>
            <person name="de Groot N.N."/>
        </authorList>
    </citation>
    <scope>NUCLEOTIDE SEQUENCE [LARGE SCALE GENOMIC DNA]</scope>
    <source>
        <strain evidence="16 17">DSM 22489</strain>
    </source>
</reference>
<evidence type="ECO:0000256" key="3">
    <source>
        <dbReference type="ARBA" id="ARBA00004196"/>
    </source>
</evidence>
<dbReference type="SUPFAM" id="SSF56770">
    <property type="entry name" value="HydA/Nqo6-like"/>
    <property type="match status" value="1"/>
</dbReference>
<keyword evidence="8" id="KW-0732">Signal</keyword>
<comment type="subcellular location">
    <subcellularLocation>
        <location evidence="3">Cell envelope</location>
    </subcellularLocation>
</comment>
<evidence type="ECO:0000256" key="1">
    <source>
        <dbReference type="ARBA" id="ARBA00001927"/>
    </source>
</evidence>
<evidence type="ECO:0000256" key="11">
    <source>
        <dbReference type="ARBA" id="ARBA00023014"/>
    </source>
</evidence>
<comment type="subunit">
    <text evidence="5">Heterodimer of a large and a small subunit.</text>
</comment>
<evidence type="ECO:0000259" key="15">
    <source>
        <dbReference type="Pfam" id="PF14720"/>
    </source>
</evidence>
<evidence type="ECO:0000256" key="5">
    <source>
        <dbReference type="ARBA" id="ARBA00011771"/>
    </source>
</evidence>
<dbReference type="InterPro" id="IPR037024">
    <property type="entry name" value="NiFe_Hase_small_N_sf"/>
</dbReference>
<keyword evidence="17" id="KW-1185">Reference proteome</keyword>
<feature type="binding site" evidence="13">
    <location>
        <position position="275"/>
    </location>
    <ligand>
        <name>[4Fe-4S] cluster</name>
        <dbReference type="ChEBI" id="CHEBI:49883"/>
        <label>2</label>
    </ligand>
</feature>
<evidence type="ECO:0000256" key="6">
    <source>
        <dbReference type="ARBA" id="ARBA00022485"/>
    </source>
</evidence>
<feature type="domain" description="NADH:ubiquinone oxidoreductase-like 20kDa subunit" evidence="14">
    <location>
        <begin position="76"/>
        <end position="222"/>
    </location>
</feature>
<name>A0A1H5VXN5_9BACT</name>
<dbReference type="GO" id="GO:0008901">
    <property type="term" value="F:ferredoxin hydrogenase activity"/>
    <property type="evidence" value="ECO:0007669"/>
    <property type="project" value="InterPro"/>
</dbReference>
<feature type="binding site" evidence="13">
    <location>
        <position position="247"/>
    </location>
    <ligand>
        <name>[4Fe-4S] cluster</name>
        <dbReference type="ChEBI" id="CHEBI:49883"/>
        <label>2</label>
    </ligand>
</feature>
<dbReference type="PIRSF" id="PIRSF000310">
    <property type="entry name" value="NiFe_hyd_ssu"/>
    <property type="match status" value="1"/>
</dbReference>
<dbReference type="InterPro" id="IPR001821">
    <property type="entry name" value="NiFe_hydrogenase_ssu"/>
</dbReference>
<dbReference type="GO" id="GO:0030313">
    <property type="term" value="C:cell envelope"/>
    <property type="evidence" value="ECO:0007669"/>
    <property type="project" value="UniProtKB-SubCell"/>
</dbReference>
<dbReference type="Gene3D" id="3.40.50.700">
    <property type="entry name" value="NADH:ubiquinone oxidoreductase-like, 20kDa subunit"/>
    <property type="match status" value="1"/>
</dbReference>
<comment type="similarity">
    <text evidence="4">Belongs to the [NiFe]/[NiFeSe] hydrogenase small subunit family.</text>
</comment>
<feature type="binding site" evidence="13">
    <location>
        <position position="209"/>
    </location>
    <ligand>
        <name>[4Fe-4S] cluster</name>
        <dbReference type="ChEBI" id="CHEBI:49883"/>
        <label>1</label>
    </ligand>
</feature>
<comment type="cofactor">
    <cofactor evidence="1">
        <name>[3Fe-4S] cluster</name>
        <dbReference type="ChEBI" id="CHEBI:21137"/>
    </cofactor>
</comment>
<dbReference type="NCBIfam" id="TIGR01409">
    <property type="entry name" value="TAT_signal_seq"/>
    <property type="match status" value="1"/>
</dbReference>
<evidence type="ECO:0000256" key="10">
    <source>
        <dbReference type="ARBA" id="ARBA00023004"/>
    </source>
</evidence>
<feature type="binding site" evidence="13">
    <location>
        <position position="174"/>
    </location>
    <ligand>
        <name>[4Fe-4S] cluster</name>
        <dbReference type="ChEBI" id="CHEBI:49883"/>
        <label>1</label>
    </ligand>
</feature>
<feature type="binding site" evidence="13">
    <location>
        <position position="76"/>
    </location>
    <ligand>
        <name>[4Fe-4S] cluster</name>
        <dbReference type="ChEBI" id="CHEBI:49883"/>
        <label>1</label>
    </ligand>
</feature>
<dbReference type="PRINTS" id="PR00614">
    <property type="entry name" value="NIHGNASESMLL"/>
</dbReference>
<dbReference type="GO" id="GO:0009055">
    <property type="term" value="F:electron transfer activity"/>
    <property type="evidence" value="ECO:0007669"/>
    <property type="project" value="TreeGrafter"/>
</dbReference>
<feature type="binding site" evidence="13">
    <location>
        <position position="290"/>
    </location>
    <ligand>
        <name>[3Fe-4S] cluster</name>
        <dbReference type="ChEBI" id="CHEBI:21137"/>
    </ligand>
</feature>
<dbReference type="InterPro" id="IPR006137">
    <property type="entry name" value="NADH_UbQ_OxRdtase-like_20kDa"/>
</dbReference>
<dbReference type="GO" id="GO:0051539">
    <property type="term" value="F:4 iron, 4 sulfur cluster binding"/>
    <property type="evidence" value="ECO:0007669"/>
    <property type="project" value="UniProtKB-KW"/>
</dbReference>
<feature type="binding site" evidence="13">
    <location>
        <position position="250"/>
    </location>
    <ligand>
        <name>[4Fe-4S] cluster</name>
        <dbReference type="ChEBI" id="CHEBI:49883"/>
        <label>2</label>
    </ligand>
</feature>
<dbReference type="GO" id="GO:0046872">
    <property type="term" value="F:metal ion binding"/>
    <property type="evidence" value="ECO:0007669"/>
    <property type="project" value="UniProtKB-KW"/>
</dbReference>
<dbReference type="Proteomes" id="UP000236728">
    <property type="component" value="Unassembled WGS sequence"/>
</dbReference>
<dbReference type="Pfam" id="PF14720">
    <property type="entry name" value="NiFe_hyd_SSU_C"/>
    <property type="match status" value="1"/>
</dbReference>
<accession>A0A1H5VXN5</accession>
<gene>
    <name evidence="16" type="ORF">SAMN05421819_1350</name>
</gene>
<keyword evidence="10 13" id="KW-0408">Iron</keyword>
<dbReference type="Pfam" id="PF01058">
    <property type="entry name" value="Oxidored_q6"/>
    <property type="match status" value="1"/>
</dbReference>
<evidence type="ECO:0000256" key="13">
    <source>
        <dbReference type="PIRSR" id="PIRSR000310-1"/>
    </source>
</evidence>
<dbReference type="PROSITE" id="PS51318">
    <property type="entry name" value="TAT"/>
    <property type="match status" value="1"/>
</dbReference>
<keyword evidence="12 13" id="KW-0003">3Fe-4S</keyword>
<feature type="binding site" evidence="13">
    <location>
        <position position="312"/>
    </location>
    <ligand>
        <name>[3Fe-4S] cluster</name>
        <dbReference type="ChEBI" id="CHEBI:21137"/>
    </ligand>
</feature>
<dbReference type="GO" id="GO:0009375">
    <property type="term" value="C:ferredoxin hydrogenase complex"/>
    <property type="evidence" value="ECO:0007669"/>
    <property type="project" value="InterPro"/>
</dbReference>
<dbReference type="AlphaFoldDB" id="A0A1H5VXN5"/>
<comment type="cofactor">
    <cofactor evidence="2">
        <name>[4Fe-4S] cluster</name>
        <dbReference type="ChEBI" id="CHEBI:49883"/>
    </cofactor>
</comment>
<evidence type="ECO:0000256" key="9">
    <source>
        <dbReference type="ARBA" id="ARBA00023002"/>
    </source>
</evidence>
<dbReference type="GO" id="GO:0009061">
    <property type="term" value="P:anaerobic respiration"/>
    <property type="evidence" value="ECO:0007669"/>
    <property type="project" value="TreeGrafter"/>
</dbReference>
<evidence type="ECO:0000256" key="12">
    <source>
        <dbReference type="ARBA" id="ARBA00023291"/>
    </source>
</evidence>
<feature type="binding site" evidence="13">
    <location>
        <position position="281"/>
    </location>
    <ligand>
        <name>[4Fe-4S] cluster</name>
        <dbReference type="ChEBI" id="CHEBI:49883"/>
        <label>2</label>
    </ligand>
</feature>
<dbReference type="Gene3D" id="4.10.480.10">
    <property type="entry name" value="Cytochrome-c3 hydrogenase, C-terminal domain"/>
    <property type="match status" value="1"/>
</dbReference>
<dbReference type="NCBIfam" id="TIGR00391">
    <property type="entry name" value="hydA"/>
    <property type="match status" value="1"/>
</dbReference>
<evidence type="ECO:0000256" key="4">
    <source>
        <dbReference type="ARBA" id="ARBA00006605"/>
    </source>
</evidence>
<evidence type="ECO:0000259" key="14">
    <source>
        <dbReference type="Pfam" id="PF01058"/>
    </source>
</evidence>
<dbReference type="InterPro" id="IPR019546">
    <property type="entry name" value="TAT_signal_bac_arc"/>
</dbReference>
<dbReference type="PANTHER" id="PTHR30013:SF7">
    <property type="entry name" value="HYDROGENASE-2 SMALL CHAIN"/>
    <property type="match status" value="1"/>
</dbReference>
<evidence type="ECO:0000313" key="17">
    <source>
        <dbReference type="Proteomes" id="UP000236728"/>
    </source>
</evidence>